<evidence type="ECO:0000313" key="3">
    <source>
        <dbReference type="EMBL" id="OIW32954.1"/>
    </source>
</evidence>
<keyword evidence="1" id="KW-0560">Oxidoreductase</keyword>
<keyword evidence="2" id="KW-0812">Transmembrane</keyword>
<dbReference type="Pfam" id="PF00106">
    <property type="entry name" value="adh_short"/>
    <property type="match status" value="1"/>
</dbReference>
<dbReference type="GO" id="GO:0016491">
    <property type="term" value="F:oxidoreductase activity"/>
    <property type="evidence" value="ECO:0007669"/>
    <property type="project" value="UniProtKB-KW"/>
</dbReference>
<evidence type="ECO:0000256" key="2">
    <source>
        <dbReference type="SAM" id="Phobius"/>
    </source>
</evidence>
<name>A0A1J7JYP4_9PEZI</name>
<sequence length="342" mass="37416">MVAFTAIQESNSRVKSTFPSGLVAVFVGGTAGIGAFALKEFAHRAAKPRIYFIGRSQEAADKLLIELKSLNPGGEYIFRKCDTSLMRNIDDLCREIKSKETAINVLFMSQGTLKFGDTTSEGLHYVAAVTYYGRVRFMLNLLPLLRAATGLRRVVSVFAGTFEGPVFPDDWQARSVPMSKSRGHMTSMITMAHLKLAEQAPEVAFVQNYPGAVKTSLLRGDEGFAMQIMAVVFPVLRLMRVFPPVSAQECGERQTYYCTSGMYPAAHSGKGVAGVPLVDGVNVAPGVDGKIGSGVYSVEWDGEGGKRETEKFIREHREAGLVDKLWEHTIGEFERITGEKAV</sequence>
<feature type="transmembrane region" description="Helical" evidence="2">
    <location>
        <begin position="20"/>
        <end position="38"/>
    </location>
</feature>
<proteinExistence type="predicted"/>
<keyword evidence="2" id="KW-1133">Transmembrane helix</keyword>
<dbReference type="InterPro" id="IPR052228">
    <property type="entry name" value="Sec_Metab_Biosynth_Oxidored"/>
</dbReference>
<keyword evidence="4" id="KW-1185">Reference proteome</keyword>
<dbReference type="OrthoDB" id="2898509at2759"/>
<accession>A0A1J7JYP4</accession>
<dbReference type="EMBL" id="KV875094">
    <property type="protein sequence ID" value="OIW32954.1"/>
    <property type="molecule type" value="Genomic_DNA"/>
</dbReference>
<organism evidence="3 4">
    <name type="scientific">Coniochaeta ligniaria NRRL 30616</name>
    <dbReference type="NCBI Taxonomy" id="1408157"/>
    <lineage>
        <taxon>Eukaryota</taxon>
        <taxon>Fungi</taxon>
        <taxon>Dikarya</taxon>
        <taxon>Ascomycota</taxon>
        <taxon>Pezizomycotina</taxon>
        <taxon>Sordariomycetes</taxon>
        <taxon>Sordariomycetidae</taxon>
        <taxon>Coniochaetales</taxon>
        <taxon>Coniochaetaceae</taxon>
        <taxon>Coniochaeta</taxon>
    </lineage>
</organism>
<evidence type="ECO:0000313" key="4">
    <source>
        <dbReference type="Proteomes" id="UP000182658"/>
    </source>
</evidence>
<dbReference type="STRING" id="1408157.A0A1J7JYP4"/>
<evidence type="ECO:0000256" key="1">
    <source>
        <dbReference type="ARBA" id="ARBA00023002"/>
    </source>
</evidence>
<dbReference type="Gene3D" id="3.40.50.720">
    <property type="entry name" value="NAD(P)-binding Rossmann-like Domain"/>
    <property type="match status" value="1"/>
</dbReference>
<reference evidence="3 4" key="1">
    <citation type="submission" date="2016-10" db="EMBL/GenBank/DDBJ databases">
        <title>Draft genome sequence of Coniochaeta ligniaria NRRL30616, a lignocellulolytic fungus for bioabatement of inhibitors in plant biomass hydrolysates.</title>
        <authorList>
            <consortium name="DOE Joint Genome Institute"/>
            <person name="Jimenez D.J."/>
            <person name="Hector R.E."/>
            <person name="Riley R."/>
            <person name="Sun H."/>
            <person name="Grigoriev I.V."/>
            <person name="Van Elsas J.D."/>
            <person name="Nichols N.N."/>
        </authorList>
    </citation>
    <scope>NUCLEOTIDE SEQUENCE [LARGE SCALE GENOMIC DNA]</scope>
    <source>
        <strain evidence="3 4">NRRL 30616</strain>
    </source>
</reference>
<dbReference type="Proteomes" id="UP000182658">
    <property type="component" value="Unassembled WGS sequence"/>
</dbReference>
<dbReference type="PANTHER" id="PTHR47534:SF3">
    <property type="entry name" value="ALCOHOL DEHYDROGENASE-LIKE C-TERMINAL DOMAIN-CONTAINING PROTEIN"/>
    <property type="match status" value="1"/>
</dbReference>
<dbReference type="AlphaFoldDB" id="A0A1J7JYP4"/>
<dbReference type="PANTHER" id="PTHR47534">
    <property type="entry name" value="YALI0E05731P"/>
    <property type="match status" value="1"/>
</dbReference>
<protein>
    <submittedName>
        <fullName evidence="3">NAD(P)-binding protein</fullName>
    </submittedName>
</protein>
<dbReference type="InterPro" id="IPR036291">
    <property type="entry name" value="NAD(P)-bd_dom_sf"/>
</dbReference>
<dbReference type="InParanoid" id="A0A1J7JYP4"/>
<gene>
    <name evidence="3" type="ORF">CONLIGDRAFT_590097</name>
</gene>
<keyword evidence="2" id="KW-0472">Membrane</keyword>
<dbReference type="InterPro" id="IPR002347">
    <property type="entry name" value="SDR_fam"/>
</dbReference>
<dbReference type="SUPFAM" id="SSF51735">
    <property type="entry name" value="NAD(P)-binding Rossmann-fold domains"/>
    <property type="match status" value="1"/>
</dbReference>